<proteinExistence type="predicted"/>
<sequence>MESAPDTDANLFPTTLSFQSSSRTRSPVQTQSSTAPQVHVEYLINPLRVPSEQQHEASPHRRAAPASTAQPLSARGIASSDPGHPCGAVAIGRLQVPRTEQRKALVL</sequence>
<feature type="compositionally biased region" description="Polar residues" evidence="1">
    <location>
        <begin position="12"/>
        <end position="36"/>
    </location>
</feature>
<gene>
    <name evidence="2" type="ORF">CTheo_5669</name>
</gene>
<dbReference type="AlphaFoldDB" id="A0A5N5QHE7"/>
<comment type="caution">
    <text evidence="2">The sequence shown here is derived from an EMBL/GenBank/DDBJ whole genome shotgun (WGS) entry which is preliminary data.</text>
</comment>
<reference evidence="2 3" key="1">
    <citation type="journal article" date="2019" name="Fungal Biol. Biotechnol.">
        <title>Draft genome sequence of fastidious pathogen Ceratobasidium theobromae, which causes vascular-streak dieback in Theobroma cacao.</title>
        <authorList>
            <person name="Ali S.S."/>
            <person name="Asman A."/>
            <person name="Shao J."/>
            <person name="Firmansyah A.P."/>
            <person name="Susilo A.W."/>
            <person name="Rosmana A."/>
            <person name="McMahon P."/>
            <person name="Junaid M."/>
            <person name="Guest D."/>
            <person name="Kheng T.Y."/>
            <person name="Meinhardt L.W."/>
            <person name="Bailey B.A."/>
        </authorList>
    </citation>
    <scope>NUCLEOTIDE SEQUENCE [LARGE SCALE GENOMIC DNA]</scope>
    <source>
        <strain evidence="2 3">CT2</strain>
    </source>
</reference>
<feature type="region of interest" description="Disordered" evidence="1">
    <location>
        <begin position="1"/>
        <end position="87"/>
    </location>
</feature>
<evidence type="ECO:0000256" key="1">
    <source>
        <dbReference type="SAM" id="MobiDB-lite"/>
    </source>
</evidence>
<evidence type="ECO:0000313" key="3">
    <source>
        <dbReference type="Proteomes" id="UP000383932"/>
    </source>
</evidence>
<name>A0A5N5QHE7_9AGAM</name>
<accession>A0A5N5QHE7</accession>
<organism evidence="2 3">
    <name type="scientific">Ceratobasidium theobromae</name>
    <dbReference type="NCBI Taxonomy" id="1582974"/>
    <lineage>
        <taxon>Eukaryota</taxon>
        <taxon>Fungi</taxon>
        <taxon>Dikarya</taxon>
        <taxon>Basidiomycota</taxon>
        <taxon>Agaricomycotina</taxon>
        <taxon>Agaricomycetes</taxon>
        <taxon>Cantharellales</taxon>
        <taxon>Ceratobasidiaceae</taxon>
        <taxon>Ceratobasidium</taxon>
    </lineage>
</organism>
<keyword evidence="3" id="KW-1185">Reference proteome</keyword>
<dbReference type="Proteomes" id="UP000383932">
    <property type="component" value="Unassembled WGS sequence"/>
</dbReference>
<dbReference type="EMBL" id="SSOP01000138">
    <property type="protein sequence ID" value="KAB5590886.1"/>
    <property type="molecule type" value="Genomic_DNA"/>
</dbReference>
<protein>
    <submittedName>
        <fullName evidence="2">Uncharacterized protein</fullName>
    </submittedName>
</protein>
<evidence type="ECO:0000313" key="2">
    <source>
        <dbReference type="EMBL" id="KAB5590886.1"/>
    </source>
</evidence>